<feature type="non-terminal residue" evidence="1">
    <location>
        <position position="131"/>
    </location>
</feature>
<sequence length="131" mass="14817">MAQHCFEFSELGNLPSSLFDTPNDQGLAEEEQNWSGVVKELAAGKLLLPFQPLFGASRRERMLRVHSAFQDVLGKLRIPYSLRRRWSRLQLVIAEGGIPSMGSSEVFLEVFSCVCWRKPLLTVSSPAWDLH</sequence>
<dbReference type="AlphaFoldDB" id="A0A813I0P1"/>
<evidence type="ECO:0000313" key="2">
    <source>
        <dbReference type="Proteomes" id="UP000626109"/>
    </source>
</evidence>
<dbReference type="Proteomes" id="UP000626109">
    <property type="component" value="Unassembled WGS sequence"/>
</dbReference>
<feature type="non-terminal residue" evidence="1">
    <location>
        <position position="1"/>
    </location>
</feature>
<organism evidence="1 2">
    <name type="scientific">Polarella glacialis</name>
    <name type="common">Dinoflagellate</name>
    <dbReference type="NCBI Taxonomy" id="89957"/>
    <lineage>
        <taxon>Eukaryota</taxon>
        <taxon>Sar</taxon>
        <taxon>Alveolata</taxon>
        <taxon>Dinophyceae</taxon>
        <taxon>Suessiales</taxon>
        <taxon>Suessiaceae</taxon>
        <taxon>Polarella</taxon>
    </lineage>
</organism>
<protein>
    <submittedName>
        <fullName evidence="1">Uncharacterized protein</fullName>
    </submittedName>
</protein>
<reference evidence="1" key="1">
    <citation type="submission" date="2021-02" db="EMBL/GenBank/DDBJ databases">
        <authorList>
            <person name="Dougan E. K."/>
            <person name="Rhodes N."/>
            <person name="Thang M."/>
            <person name="Chan C."/>
        </authorList>
    </citation>
    <scope>NUCLEOTIDE SEQUENCE</scope>
</reference>
<name>A0A813I0P1_POLGL</name>
<evidence type="ECO:0000313" key="1">
    <source>
        <dbReference type="EMBL" id="CAE8644062.1"/>
    </source>
</evidence>
<dbReference type="EMBL" id="CAJNNW010002244">
    <property type="protein sequence ID" value="CAE8644062.1"/>
    <property type="molecule type" value="Genomic_DNA"/>
</dbReference>
<proteinExistence type="predicted"/>
<gene>
    <name evidence="1" type="ORF">PGLA2088_LOCUS2718</name>
</gene>
<comment type="caution">
    <text evidence="1">The sequence shown here is derived from an EMBL/GenBank/DDBJ whole genome shotgun (WGS) entry which is preliminary data.</text>
</comment>
<accession>A0A813I0P1</accession>